<dbReference type="GO" id="GO:0005737">
    <property type="term" value="C:cytoplasm"/>
    <property type="evidence" value="ECO:0007669"/>
    <property type="project" value="UniProtKB-SubCell"/>
</dbReference>
<dbReference type="PROSITE" id="PS00107">
    <property type="entry name" value="PROTEIN_KINASE_ATP"/>
    <property type="match status" value="1"/>
</dbReference>
<feature type="domain" description="Ig-like" evidence="17">
    <location>
        <begin position="724"/>
        <end position="808"/>
    </location>
</feature>
<evidence type="ECO:0000256" key="11">
    <source>
        <dbReference type="ARBA" id="ARBA00023319"/>
    </source>
</evidence>
<dbReference type="SUPFAM" id="SSF56112">
    <property type="entry name" value="Protein kinase-like (PK-like)"/>
    <property type="match status" value="1"/>
</dbReference>
<sequence length="4707" mass="526369">KKVQVIKGLEDVTVCEKDACTLEVTLSHAYIHGVWARNGVQLKAKPTCRIAAQGRRHTLTLTRASLSDMGRISFQAEGVETSATLIVTARDIEIVKHLEDVSVTEQETVTLVCEVNLEDMDGKWFKNDIRIKDKDNIKIKRECTTHSLMFKAIKPEDAGEIKFTAERVSSSAVLRVKAFKTQEHVAALPVQFVKPLRVKTVLYKHRALLECQVSRANAKVTWYKRGRKILPTGRFRLVSEGVYQQLIIDEVGSSDEDVFVCDAGENKTSCQLFVEEQAISIVRALSSVEVMEPKEACFRVETNLRAERMPRWTLNRELLSSSPEVIIESNGTSHRLKFTNTNSSMSGIVQFSFGKSRSTAQLTVTEHPLVVTQPISDVVVKEDGSATLSCGFCPSPRVVRWFKGRTPLLASSKYSMEQDMNRAEMTIMGVKATDSGQYRCLAGGAESRGQVNVEVERLKITRHLEQVEVEEEGTALFCCELNHEVTSVQWLLNDRVIHASHTNKIQNAGKIYSLFLKRLTPQVSRVTFRTVGLSETALLRVKERPAVFLRSLEDVVAEEHGKVYLRCEVSKQAVTPVWKKNGIVLIASDKHEILKLGKSLALIVHELRKDDAGKYTCDVETSQTKAKVIVHDLRVTIVRRLRTVAVLEGENCHFECVLSHDIIHEASWTLSGQSIVSNDRVRVAKEGRRYTLQIYEVMACDAGDVVFSVSDLSCRTMLFVKEKPVMIFRDMLNATATTGEDAELSCEVTKPEVTTRWLRNGRLIRVSPKYEMSQKGHLVKLTIHNATVRDSGVYCCEADGLATRARLEVRDFQHTFARELKAMQAEEKSTLVLECETKAPVGRVFWLKGTTVLGPGEKYLMRKKGLIFSLTIFNLKKSDSDLYTCDIGTVQSRAFLAVRGKRKMHGVNKGMGKIKSDIYSGKNSPVNSVEIRLLLLRHIGQKVIILDELEDAECLEGESVTFKCHICPSDFTEVRWYLDETLLYTNDLNEIKMTPCGHHTLTIRQLACKDTGTISFEAGDKRSYASLLVRERRPTITKALEDTEAIEGGSLVLLCRTSKPCHILWYKDSCLVWTSSRCQMSRFGTEAQLSIREVTWTDAGVYSCDAGSVRTTATVTVKAIPAEFTKHLQSLEAVEGSSVTLSCEFSVPGVQHVWRRGPDTLRSGEKYLMKQKNNYISLTIHSVKLEDSGTYTCICRNQRTMANITIHAFPITFMKQLKDQESEEGRTVTLRCELSKTGAPVLWLREQEALSSGRKYHIRQIVTIQELVIRNPVPGDSGLYSCVCTDQRTQATVTIKAQPITFTQKLKTQMAEEGTSVTLRCELSKPGLPVEWRKGMELLRCRGRYQIQQRGPVLEMKILHLRCEDSDVYSCTCGTAQTSARVTVSWQLISFKEKLKNQVAEEGRAVTLHCELSRSGAAVEWWKGEKLLQPGQKYQLRERDASHELVITDTVPEDSGVYTCVCEGQKSKATIRIAGVATTFKQNLKNQEAPEGGSVVLRCELSKSSVPVQWWKGEQCLMPGGRYRMRQDSNVAEMEITDVLPDHAGMYSCVTANQKSSAELKIRALPATFQRELVDQVSREGDSAVFTCELSKPGAPVEWRKGRIFLKAGAKYKMKLEGRLTKLVINDIEEGDSGKYTCKTKDAQSTAELVVQALPAFFKKPLTNQEVQEGNSLSLHCELTKPGAYLYWWRAGEVLKTGEKYQLRQRGLAAELLIRRAEAEDSGVYRCVCGEHSTEASIKVNVLPITFKQELKNQEAVEGSNITLCCELSKAGAQVQWWKGEELLGYGEKHQVRQMGTKVEFVIRNAVPEDSGVYVCACQHQRSKATITINALPPTFKQNLRNQVAAEGSHVTLRCELSKPGASVSWWKGQDLLTLGEKYHMKTEGRISEMIIRNVETEDSGLYSCTVGHQKTTSEIRVQALPVTFKQELQNEVANVGGSASFCCELSKPAAPVYWRKGRVILKAGDKYEMKQEGNITKLIIDNVEKTDAGTYSCKTKDSESNAELFVRVPPIVFTVKLKDQEVDEESTVRLHCELSRADVSVQWRKGDELLTRGSKYQIMQRDATMELIIKNAMVKDSGVYSCICGAQKNSATLKVSATPVTFRQTLKNQEAPEGGTVVLHCKLSKPGAPVQWLKEEEGLNNGAKYVMKQEGSLAELYIKNVLPMDVGKYSCVTGDQVTTAEVNVKAAPSAFFEKGLQNLEALEGTNVVFSCLLSSSNVPVTWKKDSKPIKEGGRFVFHQEGATQELEIRRLKAEDAGVYTCSTRGKKTHAALLVREHVRIERELQDVTVTAGEDAHFVCELSHEDISHGVWWLGPNILQENEMNQMSCHGREHHLVLTMTTPEESSVVAFVVGGERTEAHLQVNYKPKVLIEEKLQDVVIFEGDTATLLCVTSDTCTPVTWKRNNITLLPGEKYELRKEGKRNLLLIHRVVEEDAGVYMCDTRDMQSLAALTIKARPLFFCEELQNQQAEEGESAFLFCKLSRPGAAVQWKKGAVLLKHGQKCEMTQNGCELQLQIHDLMIQDSGVYTCCADGIESTASLDVNEQPLFFCKELESVEVEEGETTFLSCELSKARASVHWKKGTMLLRPGNKYEMKQYGCELELQIRDLTYQDTGIYKCCAGGILETEAKILVKEHELHFREHLQSQQVMEGDTVFLSCMLSKPGVAVQWKKGTVLLKPGDKYQMKRDGCKLQLKIHDLKAQDSGTYKCCTGSLVTTASIMLQLTDWDHLISEQPLFFQKELKSVEADEGETALLCCELSKPGVLVQWKKDTVLLKPADKFEMTLDGCKFQLLVHDLTSQDNGIYSCCAGSLVTTSTLHVKEQSLFFHKELQSEKAGQGETARMCCELSKPGVAVQWKKESQLLKPGDKYQMKQEDCKQQLGIRHLKHEDSGTYRCRGGGLVTTACLEVKGQALFFSEALQSLEAEEGEIALVCCELSKPGVLAEWKKEQYYCKQDTKVSTKPKTIPLDPAGSCGNCSLQSPVGGGQSNAFGPKKPTVGQQSSLDTISEKPNHDHLDHVKSTEKQNLKNKSVMRQKKDEDEKPKMTLDVNKPTHSEEEFKISFPVDQVPADEHNRGTDISALNITESSTNQSQEMIIDQVERSSPGRDTTERKSETQNKSIALELPRCKIKYTQPNVGNQGQHGVLEPKKQVVVVEPSVETTSIDFSATLGSEQLDLNKKRTEEKDASRETSLKQQLKDEKPGVHDKIHSEPEKAPLSGGVEKTIPKHVEKKAMIGTTADQKCRKQPVTVREVPEMSSEQSSQQMAVQTGQNVLYTGITEETDRKQEIQIERMPETQQPQDQITEKARVNDPGMDIEENTIENTIDQKYTKEHIIARKLPEESFKQFPQQKVEQLRQNIPCICFTQQENRKLVNEMEKVPVLLTTQPQAGTAQGSKVGDAGMEINDQKTMRQINQTKEVTESLKHTNVPEVILPEHPRDSTFIEKSTEEEAEMLETAVKIQTAFRRYQSQKDMRPVFKVVFKNQNVELSDTVCLECVTEGKASTVRWLKDGVDMKSGTRHNINYTEDGRCTLVISNVILKDSGIYTCEVSNKFGVVSYNGNVMVGQIKKPVSEVLQRPATEPVLEKEPVQASHTEGPTLMLVCCQPAGVTHHKIQEKRKCLVSVGSESCPSDYDTAPEAETGYLSLEKDMGKRSEACRSTCHELLRTTATSKEKGNETARKTSSHKYPHSSGNMESLSNSDGDEDTVETFDIYVATVDSPPTDKDPFILKAGQFVEVLDSVHAVKWLVRTKPTKTTPSRQGWICPAYLEKKTKVTPVVASLSHVSFSLFFSEVIKCLLDSENEFVRDMNFVEHSLQYECTSKVPLTPVSQREHMFHSMKTIISFHKNCFLPKLKECVTDDDVAQCFVSYAPDFTMYVQYISDTNTQHFCEASTWCCLIIPQTLEPEVCSISACLQRPLTRIQTYKTLLKELIRNKAQTGQSCRLLEDAFSMVCSLHCRVENLQHVSRIESYPAPVGGLGELVRQGAFTVWEEAPGTKVSLRGHRRRVFLFKDCVVFCKPKRDVNTRHEVYVFKNKMKLSDLKLKEPAEGDDRSWGLWHEHRGTVRQVTLRARTVAVRLAWFRELQDLQQQCIQHPLWSSPCFELILRDFAAKLGQTIKLACKVIGTPKPVIAWYKDGIAVKEDQCHALSVGDSGVCCLLLASVTAEDSGQYVCYAASPMGNASTLAKLTVDVPPYFTTKLANAVLVRGQDSRFQCSTACFPVPTVRWFKDSGHLRNSQKYEIHSDVQTGVLILDIKKAEETDLGQYECELLNQMGSAKCKAHLYATPPSVTDSPSDQSQLASAPEPQSDAWSGTLVQNLSHLFFLSGPSTAYSQTGDTQEVEETQPSSPFEKTPAVSETRENENSAAAFVLTNACRQAEQQVFSRNSHTCGKSNSLITKRVSSVPPVVQVTMEDVHVRPGQPASLSALITGQPVPEVTWYKDGVALPAGEQIRRGLCYSLTLQGVGIADCGTYTCTATNSSGHASCHAQLTVDAGPEEFEGVEDKRVVEVGGRRKLHSVYSVHEEIGRGTFGVVKRLSHRRSGEVFAAKFVPLRSGTQAYQERDLLSRLSHPGLACLLDVFCTSHTLVLVTEICSSQGLLDHLFLKSSVTERQVQVYIQQVLDGIKYIHSVNVLHLDIKTDNILMVSPEREEVKICDFGFSQEIDPSRHQYSVFGTPEFVAPEIVHREPVTATTDIWCLDFSVFDSV</sequence>
<dbReference type="GO" id="GO:0005524">
    <property type="term" value="F:ATP binding"/>
    <property type="evidence" value="ECO:0007669"/>
    <property type="project" value="UniProtKB-UniRule"/>
</dbReference>
<dbReference type="FunFam" id="2.60.40.10:FF:000214">
    <property type="entry name" value="titin isoform X1"/>
    <property type="match status" value="1"/>
</dbReference>
<dbReference type="Gene3D" id="2.60.40.10">
    <property type="entry name" value="Immunoglobulins"/>
    <property type="match status" value="36"/>
</dbReference>
<keyword evidence="7 12" id="KW-0547">Nucleotide-binding</keyword>
<dbReference type="SUPFAM" id="SSF50729">
    <property type="entry name" value="PH domain-like"/>
    <property type="match status" value="1"/>
</dbReference>
<evidence type="ECO:0000256" key="4">
    <source>
        <dbReference type="ARBA" id="ARBA00022490"/>
    </source>
</evidence>
<feature type="region of interest" description="Disordered" evidence="13">
    <location>
        <begin position="2985"/>
        <end position="3048"/>
    </location>
</feature>
<dbReference type="SMART" id="SM00406">
    <property type="entry name" value="IGv"/>
    <property type="match status" value="7"/>
</dbReference>
<feature type="region of interest" description="Disordered" evidence="13">
    <location>
        <begin position="3177"/>
        <end position="3220"/>
    </location>
</feature>
<feature type="region of interest" description="Disordered" evidence="13">
    <location>
        <begin position="3668"/>
        <end position="3703"/>
    </location>
</feature>
<feature type="domain" description="Ig-like" evidence="17">
    <location>
        <begin position="2100"/>
        <end position="2184"/>
    </location>
</feature>
<dbReference type="SMART" id="SM00408">
    <property type="entry name" value="IGc2"/>
    <property type="match status" value="28"/>
</dbReference>
<dbReference type="GO" id="GO:0055013">
    <property type="term" value="P:cardiac muscle cell development"/>
    <property type="evidence" value="ECO:0007669"/>
    <property type="project" value="UniProtKB-ARBA"/>
</dbReference>
<dbReference type="SUPFAM" id="SSF50044">
    <property type="entry name" value="SH3-domain"/>
    <property type="match status" value="1"/>
</dbReference>
<dbReference type="CDD" id="cd00096">
    <property type="entry name" value="Ig"/>
    <property type="match status" value="12"/>
</dbReference>
<evidence type="ECO:0000259" key="15">
    <source>
        <dbReference type="PROSITE" id="PS50010"/>
    </source>
</evidence>
<dbReference type="InterPro" id="IPR000719">
    <property type="entry name" value="Prot_kinase_dom"/>
</dbReference>
<evidence type="ECO:0000256" key="8">
    <source>
        <dbReference type="ARBA" id="ARBA00022840"/>
    </source>
</evidence>
<evidence type="ECO:0000256" key="5">
    <source>
        <dbReference type="ARBA" id="ARBA00022553"/>
    </source>
</evidence>
<feature type="domain" description="Ig-like" evidence="17">
    <location>
        <begin position="2735"/>
        <end position="2826"/>
    </location>
</feature>
<keyword evidence="4" id="KW-0963">Cytoplasm</keyword>
<evidence type="ECO:0000256" key="6">
    <source>
        <dbReference type="ARBA" id="ARBA00022737"/>
    </source>
</evidence>
<feature type="domain" description="Ig-like" evidence="17">
    <location>
        <begin position="1478"/>
        <end position="1561"/>
    </location>
</feature>
<dbReference type="Proteomes" id="UP001239994">
    <property type="component" value="Unassembled WGS sequence"/>
</dbReference>
<dbReference type="PROSITE" id="PS50010">
    <property type="entry name" value="DH_2"/>
    <property type="match status" value="1"/>
</dbReference>
<dbReference type="Pfam" id="PF00621">
    <property type="entry name" value="RhoGEF"/>
    <property type="match status" value="1"/>
</dbReference>
<dbReference type="FunFam" id="2.60.40.10:FF:000707">
    <property type="entry name" value="Obscurin, cytoskeletal calmodulin and titin-interacting RhoGEF"/>
    <property type="match status" value="1"/>
</dbReference>
<dbReference type="InterPro" id="IPR008271">
    <property type="entry name" value="Ser/Thr_kinase_AS"/>
</dbReference>
<feature type="domain" description="PH" evidence="14">
    <location>
        <begin position="3980"/>
        <end position="4089"/>
    </location>
</feature>
<dbReference type="FunFam" id="2.60.40.10:FF:001652">
    <property type="entry name" value="Uncharacterized protein"/>
    <property type="match status" value="1"/>
</dbReference>
<dbReference type="PANTHER" id="PTHR35971">
    <property type="entry name" value="SI:DKEY-31G6.6"/>
    <property type="match status" value="1"/>
</dbReference>
<evidence type="ECO:0008006" key="20">
    <source>
        <dbReference type="Google" id="ProtNLM"/>
    </source>
</evidence>
<organism evidence="18 19">
    <name type="scientific">Electrophorus voltai</name>
    <dbReference type="NCBI Taxonomy" id="2609070"/>
    <lineage>
        <taxon>Eukaryota</taxon>
        <taxon>Metazoa</taxon>
        <taxon>Chordata</taxon>
        <taxon>Craniata</taxon>
        <taxon>Vertebrata</taxon>
        <taxon>Euteleostomi</taxon>
        <taxon>Actinopterygii</taxon>
        <taxon>Neopterygii</taxon>
        <taxon>Teleostei</taxon>
        <taxon>Ostariophysi</taxon>
        <taxon>Gymnotiformes</taxon>
        <taxon>Gymnotoidei</taxon>
        <taxon>Gymnotidae</taxon>
        <taxon>Electrophorus</taxon>
    </lineage>
</organism>
<dbReference type="InterPro" id="IPR035899">
    <property type="entry name" value="DBL_dom_sf"/>
</dbReference>
<evidence type="ECO:0000259" key="14">
    <source>
        <dbReference type="PROSITE" id="PS50003"/>
    </source>
</evidence>
<name>A0AAD9DZJ2_9TELE</name>
<feature type="domain" description="Ig-like" evidence="17">
    <location>
        <begin position="2629"/>
        <end position="2709"/>
    </location>
</feature>
<keyword evidence="11" id="KW-0393">Immunoglobulin domain</keyword>
<feature type="domain" description="Ig-like" evidence="17">
    <location>
        <begin position="189"/>
        <end position="280"/>
    </location>
</feature>
<comment type="subcellular location">
    <subcellularLocation>
        <location evidence="2">Cytoplasm</location>
    </subcellularLocation>
    <subcellularLocation>
        <location evidence="1">Nucleus</location>
    </subcellularLocation>
</comment>
<dbReference type="PANTHER" id="PTHR35971:SF5">
    <property type="entry name" value="OBSCURIN LIKE CYTOSKELETAL ADAPTOR 1"/>
    <property type="match status" value="1"/>
</dbReference>
<feature type="domain" description="Ig-like" evidence="17">
    <location>
        <begin position="1655"/>
        <end position="1739"/>
    </location>
</feature>
<reference evidence="18" key="1">
    <citation type="submission" date="2023-03" db="EMBL/GenBank/DDBJ databases">
        <title>Electrophorus voltai genome.</title>
        <authorList>
            <person name="Bian C."/>
        </authorList>
    </citation>
    <scope>NUCLEOTIDE SEQUENCE</scope>
    <source>
        <strain evidence="18">CB-2022</strain>
        <tissue evidence="18">Muscle</tissue>
    </source>
</reference>
<dbReference type="Pfam" id="PF07679">
    <property type="entry name" value="I-set"/>
    <property type="match status" value="32"/>
</dbReference>
<feature type="domain" description="Ig-like" evidence="17">
    <location>
        <begin position="1566"/>
        <end position="1650"/>
    </location>
</feature>
<feature type="domain" description="Ig-like" evidence="17">
    <location>
        <begin position="1380"/>
        <end position="1472"/>
    </location>
</feature>
<dbReference type="InterPro" id="IPR001849">
    <property type="entry name" value="PH_domain"/>
</dbReference>
<dbReference type="InterPro" id="IPR007110">
    <property type="entry name" value="Ig-like_dom"/>
</dbReference>
<evidence type="ECO:0000256" key="9">
    <source>
        <dbReference type="ARBA" id="ARBA00023157"/>
    </source>
</evidence>
<dbReference type="SUPFAM" id="SSF48065">
    <property type="entry name" value="DBL homology domain (DH-domain)"/>
    <property type="match status" value="1"/>
</dbReference>
<dbReference type="SMART" id="SM00233">
    <property type="entry name" value="PH"/>
    <property type="match status" value="1"/>
</dbReference>
<dbReference type="PROSITE" id="PS50835">
    <property type="entry name" value="IG_LIKE"/>
    <property type="match status" value="29"/>
</dbReference>
<dbReference type="InterPro" id="IPR052385">
    <property type="entry name" value="Obscurin/Obscurin-like_Reg"/>
</dbReference>
<evidence type="ECO:0000259" key="16">
    <source>
        <dbReference type="PROSITE" id="PS50011"/>
    </source>
</evidence>
<comment type="similarity">
    <text evidence="3">Belongs to the protein kinase superfamily. CAMK Ser/Thr protein kinase family.</text>
</comment>
<dbReference type="PROSITE" id="PS50003">
    <property type="entry name" value="PH_DOMAIN"/>
    <property type="match status" value="1"/>
</dbReference>
<feature type="domain" description="Ig-like" evidence="17">
    <location>
        <begin position="4194"/>
        <end position="4291"/>
    </location>
</feature>
<dbReference type="PROSITE" id="PS00108">
    <property type="entry name" value="PROTEIN_KINASE_ST"/>
    <property type="match status" value="1"/>
</dbReference>
<protein>
    <recommendedName>
        <fullName evidence="20">Obscurin, cytoskeletal calmodulin and titin-interacting RhoGEF b</fullName>
    </recommendedName>
</protein>
<feature type="domain" description="Ig-like" evidence="17">
    <location>
        <begin position="2838"/>
        <end position="2897"/>
    </location>
</feature>
<feature type="domain" description="Ig-like" evidence="17">
    <location>
        <begin position="1922"/>
        <end position="2006"/>
    </location>
</feature>
<dbReference type="Gene3D" id="2.30.30.40">
    <property type="entry name" value="SH3 Domains"/>
    <property type="match status" value="1"/>
</dbReference>
<dbReference type="SMART" id="SM00409">
    <property type="entry name" value="IG"/>
    <property type="match status" value="35"/>
</dbReference>
<dbReference type="InterPro" id="IPR013098">
    <property type="entry name" value="Ig_I-set"/>
</dbReference>
<evidence type="ECO:0000256" key="13">
    <source>
        <dbReference type="SAM" id="MobiDB-lite"/>
    </source>
</evidence>
<feature type="compositionally biased region" description="Basic and acidic residues" evidence="13">
    <location>
        <begin position="3177"/>
        <end position="3214"/>
    </location>
</feature>
<dbReference type="InterPro" id="IPR011009">
    <property type="entry name" value="Kinase-like_dom_sf"/>
</dbReference>
<feature type="domain" description="Ig-like" evidence="17">
    <location>
        <begin position="1299"/>
        <end position="1372"/>
    </location>
</feature>
<feature type="domain" description="Ig-like" evidence="17">
    <location>
        <begin position="2547"/>
        <end position="2619"/>
    </location>
</feature>
<dbReference type="InterPro" id="IPR000219">
    <property type="entry name" value="DH_dom"/>
</dbReference>
<dbReference type="Gene3D" id="1.10.510.10">
    <property type="entry name" value="Transferase(Phosphotransferase) domain 1"/>
    <property type="match status" value="1"/>
</dbReference>
<dbReference type="FunFam" id="2.60.40.10:FF:000050">
    <property type="entry name" value="Titin isoform B"/>
    <property type="match status" value="2"/>
</dbReference>
<feature type="compositionally biased region" description="Basic and acidic residues" evidence="13">
    <location>
        <begin position="3035"/>
        <end position="3048"/>
    </location>
</feature>
<feature type="compositionally biased region" description="Basic and acidic residues" evidence="13">
    <location>
        <begin position="3099"/>
        <end position="3116"/>
    </location>
</feature>
<dbReference type="GO" id="GO:0003007">
    <property type="term" value="P:heart morphogenesis"/>
    <property type="evidence" value="ECO:0007669"/>
    <property type="project" value="UniProtKB-ARBA"/>
</dbReference>
<feature type="domain" description="Ig-like" evidence="17">
    <location>
        <begin position="1121"/>
        <end position="1205"/>
    </location>
</feature>
<keyword evidence="6" id="KW-0677">Repeat</keyword>
<gene>
    <name evidence="18" type="ORF">P4O66_022686</name>
</gene>
<dbReference type="FunFam" id="2.60.40.10:FF:000228">
    <property type="entry name" value="obscurin isoform X4"/>
    <property type="match status" value="4"/>
</dbReference>
<dbReference type="FunFam" id="2.60.40.10:FF:000107">
    <property type="entry name" value="Myosin, light chain kinase a"/>
    <property type="match status" value="3"/>
</dbReference>
<dbReference type="Gene3D" id="1.20.900.10">
    <property type="entry name" value="Dbl homology (DH) domain"/>
    <property type="match status" value="1"/>
</dbReference>
<feature type="domain" description="Ig-like" evidence="17">
    <location>
        <begin position="2010"/>
        <end position="2099"/>
    </location>
</feature>
<keyword evidence="19" id="KW-1185">Reference proteome</keyword>
<dbReference type="Pfam" id="PF00069">
    <property type="entry name" value="Pkinase"/>
    <property type="match status" value="1"/>
</dbReference>
<dbReference type="EMBL" id="JAROKS010000009">
    <property type="protein sequence ID" value="KAK1801420.1"/>
    <property type="molecule type" value="Genomic_DNA"/>
</dbReference>
<evidence type="ECO:0000256" key="10">
    <source>
        <dbReference type="ARBA" id="ARBA00023242"/>
    </source>
</evidence>
<dbReference type="InterPro" id="IPR036179">
    <property type="entry name" value="Ig-like_dom_sf"/>
</dbReference>
<evidence type="ECO:0000256" key="1">
    <source>
        <dbReference type="ARBA" id="ARBA00004123"/>
    </source>
</evidence>
<dbReference type="Gene3D" id="3.30.200.20">
    <property type="entry name" value="Phosphorylase Kinase, domain 1"/>
    <property type="match status" value="1"/>
</dbReference>
<keyword evidence="8 12" id="KW-0067">ATP-binding</keyword>
<dbReference type="InterPro" id="IPR055251">
    <property type="entry name" value="SOS1_NGEF_PH"/>
</dbReference>
<feature type="compositionally biased region" description="Polar residues" evidence="13">
    <location>
        <begin position="4333"/>
        <end position="4350"/>
    </location>
</feature>
<feature type="compositionally biased region" description="Polar residues" evidence="13">
    <location>
        <begin position="3690"/>
        <end position="3700"/>
    </location>
</feature>
<dbReference type="CDD" id="cd20971">
    <property type="entry name" value="IgI_1_Titin-A168_like"/>
    <property type="match status" value="1"/>
</dbReference>
<dbReference type="InterPro" id="IPR036028">
    <property type="entry name" value="SH3-like_dom_sf"/>
</dbReference>
<dbReference type="Pfam" id="PF22697">
    <property type="entry name" value="SOS1_NGEF_PH"/>
    <property type="match status" value="1"/>
</dbReference>
<feature type="domain" description="Ig-like" evidence="17">
    <location>
        <begin position="2368"/>
        <end position="2453"/>
    </location>
</feature>
<feature type="domain" description="Ig-like" evidence="17">
    <location>
        <begin position="1834"/>
        <end position="1917"/>
    </location>
</feature>
<accession>A0AAD9DZJ2</accession>
<dbReference type="SMART" id="SM00220">
    <property type="entry name" value="S_TKc"/>
    <property type="match status" value="1"/>
</dbReference>
<keyword evidence="9" id="KW-1015">Disulfide bond</keyword>
<dbReference type="PROSITE" id="PS50011">
    <property type="entry name" value="PROTEIN_KINASE_DOM"/>
    <property type="match status" value="1"/>
</dbReference>
<dbReference type="SMART" id="SM00325">
    <property type="entry name" value="RhoGEF"/>
    <property type="match status" value="1"/>
</dbReference>
<evidence type="ECO:0000256" key="3">
    <source>
        <dbReference type="ARBA" id="ARBA00006692"/>
    </source>
</evidence>
<feature type="region of interest" description="Disordered" evidence="13">
    <location>
        <begin position="3081"/>
        <end position="3121"/>
    </location>
</feature>
<feature type="compositionally biased region" description="Polar residues" evidence="13">
    <location>
        <begin position="4288"/>
        <end position="4301"/>
    </location>
</feature>
<dbReference type="InterPro" id="IPR017441">
    <property type="entry name" value="Protein_kinase_ATP_BS"/>
</dbReference>
<dbReference type="GO" id="GO:0004672">
    <property type="term" value="F:protein kinase activity"/>
    <property type="evidence" value="ECO:0007669"/>
    <property type="project" value="InterPro"/>
</dbReference>
<feature type="domain" description="Ig-like" evidence="17">
    <location>
        <begin position="545"/>
        <end position="629"/>
    </location>
</feature>
<feature type="domain" description="Ig-like" evidence="17">
    <location>
        <begin position="3475"/>
        <end position="3563"/>
    </location>
</feature>
<feature type="domain" description="DH" evidence="15">
    <location>
        <begin position="3789"/>
        <end position="3962"/>
    </location>
</feature>
<feature type="domain" description="Ig-like" evidence="17">
    <location>
        <begin position="1034"/>
        <end position="1116"/>
    </location>
</feature>
<dbReference type="PROSITE" id="PS50096">
    <property type="entry name" value="IQ"/>
    <property type="match status" value="1"/>
</dbReference>
<feature type="domain" description="Ig-like" evidence="17">
    <location>
        <begin position="2189"/>
        <end position="2274"/>
    </location>
</feature>
<feature type="domain" description="Ig-like" evidence="17">
    <location>
        <begin position="4405"/>
        <end position="4491"/>
    </location>
</feature>
<dbReference type="GO" id="GO:0005634">
    <property type="term" value="C:nucleus"/>
    <property type="evidence" value="ECO:0007669"/>
    <property type="project" value="UniProtKB-SubCell"/>
</dbReference>
<feature type="domain" description="Ig-like" evidence="17">
    <location>
        <begin position="1210"/>
        <end position="1294"/>
    </location>
</feature>
<evidence type="ECO:0000256" key="12">
    <source>
        <dbReference type="PROSITE-ProRule" id="PRU10141"/>
    </source>
</evidence>
<keyword evidence="5" id="KW-0597">Phosphoprotein</keyword>
<dbReference type="InterPro" id="IPR003598">
    <property type="entry name" value="Ig_sub2"/>
</dbReference>
<feature type="domain" description="Ig-like" evidence="17">
    <location>
        <begin position="1744"/>
        <end position="1828"/>
    </location>
</feature>
<feature type="non-terminal residue" evidence="18">
    <location>
        <position position="1"/>
    </location>
</feature>
<feature type="region of interest" description="Disordered" evidence="13">
    <location>
        <begin position="4333"/>
        <end position="4357"/>
    </location>
</feature>
<proteinExistence type="inferred from homology"/>
<evidence type="ECO:0000256" key="2">
    <source>
        <dbReference type="ARBA" id="ARBA00004496"/>
    </source>
</evidence>
<evidence type="ECO:0000313" key="18">
    <source>
        <dbReference type="EMBL" id="KAK1801420.1"/>
    </source>
</evidence>
<feature type="domain" description="Ig-like" evidence="17">
    <location>
        <begin position="368"/>
        <end position="456"/>
    </location>
</feature>
<evidence type="ECO:0000313" key="19">
    <source>
        <dbReference type="Proteomes" id="UP001239994"/>
    </source>
</evidence>
<feature type="domain" description="Ig-like" evidence="17">
    <location>
        <begin position="814"/>
        <end position="897"/>
    </location>
</feature>
<feature type="domain" description="Ig-like" evidence="17">
    <location>
        <begin position="2458"/>
        <end position="2542"/>
    </location>
</feature>
<dbReference type="SUPFAM" id="SSF48726">
    <property type="entry name" value="Immunoglobulin"/>
    <property type="match status" value="36"/>
</dbReference>
<dbReference type="InterPro" id="IPR011993">
    <property type="entry name" value="PH-like_dom_sf"/>
</dbReference>
<dbReference type="Gene3D" id="2.30.29.30">
    <property type="entry name" value="Pleckstrin-homology domain (PH domain)/Phosphotyrosine-binding domain (PTB)"/>
    <property type="match status" value="1"/>
</dbReference>
<evidence type="ECO:0000256" key="7">
    <source>
        <dbReference type="ARBA" id="ARBA00022741"/>
    </source>
</evidence>
<dbReference type="InterPro" id="IPR013783">
    <property type="entry name" value="Ig-like_fold"/>
</dbReference>
<dbReference type="InterPro" id="IPR003599">
    <property type="entry name" value="Ig_sub"/>
</dbReference>
<feature type="region of interest" description="Disordered" evidence="13">
    <location>
        <begin position="4287"/>
        <end position="4311"/>
    </location>
</feature>
<evidence type="ECO:0000259" key="17">
    <source>
        <dbReference type="PROSITE" id="PS50835"/>
    </source>
</evidence>
<feature type="compositionally biased region" description="Basic and acidic residues" evidence="13">
    <location>
        <begin position="3668"/>
        <end position="3680"/>
    </location>
</feature>
<feature type="domain" description="Protein kinase" evidence="16">
    <location>
        <begin position="4520"/>
        <end position="4707"/>
    </location>
</feature>
<comment type="caution">
    <text evidence="18">The sequence shown here is derived from an EMBL/GenBank/DDBJ whole genome shotgun (WGS) entry which is preliminary data.</text>
</comment>
<keyword evidence="10" id="KW-0539">Nucleus</keyword>
<dbReference type="GO" id="GO:0005085">
    <property type="term" value="F:guanyl-nucleotide exchange factor activity"/>
    <property type="evidence" value="ECO:0007669"/>
    <property type="project" value="InterPro"/>
</dbReference>
<feature type="compositionally biased region" description="Polar residues" evidence="13">
    <location>
        <begin position="3081"/>
        <end position="3094"/>
    </location>
</feature>
<feature type="compositionally biased region" description="Basic and acidic residues" evidence="13">
    <location>
        <begin position="3007"/>
        <end position="3026"/>
    </location>
</feature>
<feature type="binding site" evidence="12">
    <location>
        <position position="4549"/>
    </location>
    <ligand>
        <name>ATP</name>
        <dbReference type="ChEBI" id="CHEBI:30616"/>
    </ligand>
</feature>
<dbReference type="FunFam" id="2.60.40.10:FF:000032">
    <property type="entry name" value="palladin isoform X1"/>
    <property type="match status" value="1"/>
</dbReference>
<feature type="domain" description="Ig-like" evidence="17">
    <location>
        <begin position="4100"/>
        <end position="4189"/>
    </location>
</feature>
<dbReference type="InterPro" id="IPR013106">
    <property type="entry name" value="Ig_V-set"/>
</dbReference>